<sequence length="443" mass="50666">MRIEQALDFLHASNAAQFDSLSDLIPPELITVLLHEEGVVTLRRRRMPMERLVWAIIGMAMFRHVPMTQLVNQLDILLPGERPFVVPSAFLQARQKLGDKSIERLFHETAARWYQPSQHPDWAGLQLLAVDGVMWRTPDTAENTAAFAKPKTQQGETAYPQVRMLCQMELTSHLLTQAVMESCAVSEMVLAEQLVERTPDHSLTLFDKGFYSLGLLHAWQTTGRERHWLLPLKKGTQYEVVRKLGRQDALVQLKTSPQARKKWPQLPETMVARLLTRTINGKARQVLTSMVDPMRFPGADIIALYGHRWEIELGYREMKHSLQQHKLTLRSKKAAGIRQELWGVLLAYNLLRSQMVKMAASLKGYTASQLSFHMASVYLIHELSAMPYVSPGNIPGRVAELEQQAGQFILPQRRERSYPRCVKVRPQKYAVKKPVKTMPVRLN</sequence>
<dbReference type="GO" id="GO:0004803">
    <property type="term" value="F:transposase activity"/>
    <property type="evidence" value="ECO:0007669"/>
    <property type="project" value="InterPro"/>
</dbReference>
<dbReference type="InterPro" id="IPR024473">
    <property type="entry name" value="Transposases_IS4_N"/>
</dbReference>
<name>A0AAE6SNT2_AERME</name>
<dbReference type="InterPro" id="IPR002559">
    <property type="entry name" value="Transposase_11"/>
</dbReference>
<dbReference type="InterPro" id="IPR047952">
    <property type="entry name" value="Transpos_IS4"/>
</dbReference>
<gene>
    <name evidence="3" type="ORF">GWI30_20105</name>
</gene>
<proteinExistence type="predicted"/>
<dbReference type="GO" id="GO:0006313">
    <property type="term" value="P:DNA transposition"/>
    <property type="evidence" value="ECO:0007669"/>
    <property type="project" value="InterPro"/>
</dbReference>
<accession>A0AAE6SNT2</accession>
<evidence type="ECO:0000313" key="4">
    <source>
        <dbReference type="Proteomes" id="UP000463871"/>
    </source>
</evidence>
<dbReference type="Proteomes" id="UP000463871">
    <property type="component" value="Chromosome"/>
</dbReference>
<evidence type="ECO:0000313" key="3">
    <source>
        <dbReference type="EMBL" id="QHQ52913.1"/>
    </source>
</evidence>
<dbReference type="NCBIfam" id="NF033592">
    <property type="entry name" value="transpos_IS4_1"/>
    <property type="match status" value="1"/>
</dbReference>
<dbReference type="PANTHER" id="PTHR37529:SF1">
    <property type="entry name" value="TRANSPOSASE INSG FOR INSERTION SEQUENCE ELEMENT IS4-RELATED"/>
    <property type="match status" value="1"/>
</dbReference>
<organism evidence="3 4">
    <name type="scientific">Aeromonas media</name>
    <dbReference type="NCBI Taxonomy" id="651"/>
    <lineage>
        <taxon>Bacteria</taxon>
        <taxon>Pseudomonadati</taxon>
        <taxon>Pseudomonadota</taxon>
        <taxon>Gammaproteobacteria</taxon>
        <taxon>Aeromonadales</taxon>
        <taxon>Aeromonadaceae</taxon>
        <taxon>Aeromonas</taxon>
    </lineage>
</organism>
<dbReference type="Pfam" id="PF13006">
    <property type="entry name" value="Nterm_IS4"/>
    <property type="match status" value="1"/>
</dbReference>
<dbReference type="PANTHER" id="PTHR37529">
    <property type="entry name" value="TRANSPOSASE INSG FOR INSERTION SEQUENCE ELEMENT IS4-RELATED"/>
    <property type="match status" value="1"/>
</dbReference>
<dbReference type="SUPFAM" id="SSF53098">
    <property type="entry name" value="Ribonuclease H-like"/>
    <property type="match status" value="1"/>
</dbReference>
<feature type="domain" description="Transposase IS4 N-terminal" evidence="2">
    <location>
        <begin position="17"/>
        <end position="106"/>
    </location>
</feature>
<dbReference type="InterPro" id="IPR012337">
    <property type="entry name" value="RNaseH-like_sf"/>
</dbReference>
<feature type="domain" description="Transposase IS4-like" evidence="1">
    <location>
        <begin position="124"/>
        <end position="350"/>
    </location>
</feature>
<reference evidence="3 4" key="1">
    <citation type="submission" date="2020-01" db="EMBL/GenBank/DDBJ databases">
        <title>Complete genome of Aeromonas media MC64.</title>
        <authorList>
            <person name="Cao G."/>
            <person name="Fu J."/>
            <person name="Zhong C."/>
        </authorList>
    </citation>
    <scope>NUCLEOTIDE SEQUENCE [LARGE SCALE GENOMIC DNA]</scope>
    <source>
        <strain evidence="3 4">MC64</strain>
    </source>
</reference>
<dbReference type="GO" id="GO:0003677">
    <property type="term" value="F:DNA binding"/>
    <property type="evidence" value="ECO:0007669"/>
    <property type="project" value="InterPro"/>
</dbReference>
<evidence type="ECO:0000259" key="1">
    <source>
        <dbReference type="Pfam" id="PF01609"/>
    </source>
</evidence>
<dbReference type="Pfam" id="PF01609">
    <property type="entry name" value="DDE_Tnp_1"/>
    <property type="match status" value="1"/>
</dbReference>
<protein>
    <submittedName>
        <fullName evidence="3">IS4-like element ISAeme14 family transposase</fullName>
    </submittedName>
</protein>
<dbReference type="EMBL" id="CP047962">
    <property type="protein sequence ID" value="QHQ52913.1"/>
    <property type="molecule type" value="Genomic_DNA"/>
</dbReference>
<dbReference type="AlphaFoldDB" id="A0AAE6SNT2"/>
<evidence type="ECO:0000259" key="2">
    <source>
        <dbReference type="Pfam" id="PF13006"/>
    </source>
</evidence>